<dbReference type="Proteomes" id="UP000663850">
    <property type="component" value="Unassembled WGS sequence"/>
</dbReference>
<dbReference type="AlphaFoldDB" id="A0A8H3HEZ2"/>
<sequence length="96" mass="10902">RRRRGVRDAGESVGEPEDMWSWYVIAQVKEGTEGRGAIESVIRSAQKELLKNYPNLPIPKKLSRRRTSDGWEVLDIGDSLLHVVSREAASKWLEGK</sequence>
<comment type="caution">
    <text evidence="1">The sequence shown here is derived from an EMBL/GenBank/DDBJ whole genome shotgun (WGS) entry which is preliminary data.</text>
</comment>
<evidence type="ECO:0000313" key="1">
    <source>
        <dbReference type="EMBL" id="CAE6503598.1"/>
    </source>
</evidence>
<gene>
    <name evidence="1" type="ORF">RDB_LOCUS97281</name>
</gene>
<feature type="non-terminal residue" evidence="1">
    <location>
        <position position="1"/>
    </location>
</feature>
<protein>
    <submittedName>
        <fullName evidence="1">Uncharacterized protein</fullName>
    </submittedName>
</protein>
<proteinExistence type="predicted"/>
<dbReference type="EMBL" id="CAJMWZ010005278">
    <property type="protein sequence ID" value="CAE6503598.1"/>
    <property type="molecule type" value="Genomic_DNA"/>
</dbReference>
<name>A0A8H3HEZ2_9AGAM</name>
<accession>A0A8H3HEZ2</accession>
<evidence type="ECO:0000313" key="2">
    <source>
        <dbReference type="Proteomes" id="UP000663850"/>
    </source>
</evidence>
<reference evidence="1" key="1">
    <citation type="submission" date="2021-01" db="EMBL/GenBank/DDBJ databases">
        <authorList>
            <person name="Kaushik A."/>
        </authorList>
    </citation>
    <scope>NUCLEOTIDE SEQUENCE</scope>
    <source>
        <strain evidence="1">Type strain: AG8-Rh-89/</strain>
    </source>
</reference>
<organism evidence="1 2">
    <name type="scientific">Rhizoctonia solani</name>
    <dbReference type="NCBI Taxonomy" id="456999"/>
    <lineage>
        <taxon>Eukaryota</taxon>
        <taxon>Fungi</taxon>
        <taxon>Dikarya</taxon>
        <taxon>Basidiomycota</taxon>
        <taxon>Agaricomycotina</taxon>
        <taxon>Agaricomycetes</taxon>
        <taxon>Cantharellales</taxon>
        <taxon>Ceratobasidiaceae</taxon>
        <taxon>Rhizoctonia</taxon>
    </lineage>
</organism>